<dbReference type="Proteomes" id="UP000233100">
    <property type="component" value="Chromosome 3"/>
</dbReference>
<feature type="chain" id="PRO_5030884334" evidence="1">
    <location>
        <begin position="19"/>
        <end position="148"/>
    </location>
</feature>
<feature type="signal peptide" evidence="1">
    <location>
        <begin position="1"/>
        <end position="18"/>
    </location>
</feature>
<dbReference type="AlphaFoldDB" id="A0A7N9CDD0"/>
<sequence>FFFLRQGLILSLRLECSGTIIAHCSLSLPCSSDLPASHSRVAGTTGAHHHTWLSFSTFCRDEVSLCCSGCSQLLGSSDPPTLASQSAAIIGVIWFGSMSPPKSHVQLLFIYFWRWSLSLSPRLECNGAISAHCNLHFLGSRDSPASAS</sequence>
<dbReference type="PANTHER" id="PTHR12138">
    <property type="entry name" value="PRIMATE-EXPANDED PROTEIN FAMILY"/>
    <property type="match status" value="1"/>
</dbReference>
<protein>
    <submittedName>
        <fullName evidence="2">Uncharacterized protein</fullName>
    </submittedName>
</protein>
<reference evidence="2 3" key="1">
    <citation type="submission" date="2013-03" db="EMBL/GenBank/DDBJ databases">
        <authorList>
            <person name="Warren W."/>
            <person name="Wilson R.K."/>
        </authorList>
    </citation>
    <scope>NUCLEOTIDE SEQUENCE</scope>
</reference>
<dbReference type="Ensembl" id="ENSMFAT00000074239.1">
    <property type="protein sequence ID" value="ENSMFAP00000048149.1"/>
    <property type="gene ID" value="ENSMFAG00000048399.1"/>
</dbReference>
<name>A0A7N9CDD0_MACFA</name>
<organism evidence="2 3">
    <name type="scientific">Macaca fascicularis</name>
    <name type="common">Crab-eating macaque</name>
    <name type="synonym">Cynomolgus monkey</name>
    <dbReference type="NCBI Taxonomy" id="9541"/>
    <lineage>
        <taxon>Eukaryota</taxon>
        <taxon>Metazoa</taxon>
        <taxon>Chordata</taxon>
        <taxon>Craniata</taxon>
        <taxon>Vertebrata</taxon>
        <taxon>Euteleostomi</taxon>
        <taxon>Mammalia</taxon>
        <taxon>Eutheria</taxon>
        <taxon>Euarchontoglires</taxon>
        <taxon>Primates</taxon>
        <taxon>Haplorrhini</taxon>
        <taxon>Catarrhini</taxon>
        <taxon>Cercopithecidae</taxon>
        <taxon>Cercopithecinae</taxon>
        <taxon>Macaca</taxon>
    </lineage>
</organism>
<keyword evidence="1" id="KW-0732">Signal</keyword>
<reference evidence="2" key="3">
    <citation type="submission" date="2025-09" db="UniProtKB">
        <authorList>
            <consortium name="Ensembl"/>
        </authorList>
    </citation>
    <scope>IDENTIFICATION</scope>
</reference>
<evidence type="ECO:0000313" key="3">
    <source>
        <dbReference type="Proteomes" id="UP000233100"/>
    </source>
</evidence>
<reference evidence="2" key="2">
    <citation type="submission" date="2025-08" db="UniProtKB">
        <authorList>
            <consortium name="Ensembl"/>
        </authorList>
    </citation>
    <scope>IDENTIFICATION</scope>
</reference>
<evidence type="ECO:0000313" key="2">
    <source>
        <dbReference type="Ensembl" id="ENSMFAP00000048149.1"/>
    </source>
</evidence>
<accession>A0A7N9CDD0</accession>
<proteinExistence type="predicted"/>
<dbReference type="PANTHER" id="PTHR12138:SF75">
    <property type="entry name" value="SECRETED PROTEIN"/>
    <property type="match status" value="1"/>
</dbReference>
<evidence type="ECO:0000256" key="1">
    <source>
        <dbReference type="SAM" id="SignalP"/>
    </source>
</evidence>
<dbReference type="GeneTree" id="ENSGT01150000286943"/>
<keyword evidence="3" id="KW-1185">Reference proteome</keyword>